<evidence type="ECO:0000313" key="2">
    <source>
        <dbReference type="Proteomes" id="UP000195569"/>
    </source>
</evidence>
<comment type="caution">
    <text evidence="1">The sequence shown here is derived from an EMBL/GenBank/DDBJ whole genome shotgun (WGS) entry which is preliminary data.</text>
</comment>
<name>A0A1N7RY23_9BURK</name>
<keyword evidence="2" id="KW-1185">Reference proteome</keyword>
<dbReference type="EMBL" id="CYGY02000023">
    <property type="protein sequence ID" value="SIT40036.1"/>
    <property type="molecule type" value="Genomic_DNA"/>
</dbReference>
<evidence type="ECO:0000313" key="1">
    <source>
        <dbReference type="EMBL" id="SIT40036.1"/>
    </source>
</evidence>
<reference evidence="1" key="1">
    <citation type="submission" date="2016-12" db="EMBL/GenBank/DDBJ databases">
        <authorList>
            <person name="Moulin L."/>
        </authorList>
    </citation>
    <scope>NUCLEOTIDE SEQUENCE [LARGE SCALE GENOMIC DNA]</scope>
    <source>
        <strain evidence="1">STM 7183</strain>
    </source>
</reference>
<dbReference type="AlphaFoldDB" id="A0A1N7RY23"/>
<organism evidence="1 2">
    <name type="scientific">Paraburkholderia piptadeniae</name>
    <dbReference type="NCBI Taxonomy" id="1701573"/>
    <lineage>
        <taxon>Bacteria</taxon>
        <taxon>Pseudomonadati</taxon>
        <taxon>Pseudomonadota</taxon>
        <taxon>Betaproteobacteria</taxon>
        <taxon>Burkholderiales</taxon>
        <taxon>Burkholderiaceae</taxon>
        <taxon>Paraburkholderia</taxon>
    </lineage>
</organism>
<gene>
    <name evidence="1" type="ORF">BN2476_230356</name>
</gene>
<protein>
    <submittedName>
        <fullName evidence="1">Uncharacterized protein</fullName>
    </submittedName>
</protein>
<proteinExistence type="predicted"/>
<accession>A0A1N7RY23</accession>
<sequence>MTSLYAAGQASVFSRNARDELFRFALNWLSLCDRIIQATATFFFVCPVRAGSTTLAVHPRSIAAGQRKLPDL</sequence>
<dbReference type="Proteomes" id="UP000195569">
    <property type="component" value="Unassembled WGS sequence"/>
</dbReference>